<organism evidence="2 3">
    <name type="scientific">Actinoplanes xinjiangensis</name>
    <dbReference type="NCBI Taxonomy" id="512350"/>
    <lineage>
        <taxon>Bacteria</taxon>
        <taxon>Bacillati</taxon>
        <taxon>Actinomycetota</taxon>
        <taxon>Actinomycetes</taxon>
        <taxon>Micromonosporales</taxon>
        <taxon>Micromonosporaceae</taxon>
        <taxon>Actinoplanes</taxon>
    </lineage>
</organism>
<dbReference type="AlphaFoldDB" id="A0A316ELC2"/>
<proteinExistence type="predicted"/>
<feature type="signal peptide" evidence="1">
    <location>
        <begin position="1"/>
        <end position="27"/>
    </location>
</feature>
<name>A0A316ELC2_9ACTN</name>
<gene>
    <name evidence="2" type="ORF">BC793_13420</name>
</gene>
<comment type="caution">
    <text evidence="2">The sequence shown here is derived from an EMBL/GenBank/DDBJ whole genome shotgun (WGS) entry which is preliminary data.</text>
</comment>
<keyword evidence="1" id="KW-0732">Signal</keyword>
<feature type="chain" id="PRO_5016260488" evidence="1">
    <location>
        <begin position="28"/>
        <end position="91"/>
    </location>
</feature>
<accession>A0A316ELC2</accession>
<reference evidence="2 3" key="1">
    <citation type="submission" date="2018-05" db="EMBL/GenBank/DDBJ databases">
        <title>Genomic Encyclopedia of Archaeal and Bacterial Type Strains, Phase II (KMG-II): from individual species to whole genera.</title>
        <authorList>
            <person name="Goeker M."/>
        </authorList>
    </citation>
    <scope>NUCLEOTIDE SEQUENCE [LARGE SCALE GENOMIC DNA]</scope>
    <source>
        <strain evidence="2 3">DSM 45184</strain>
    </source>
</reference>
<evidence type="ECO:0000313" key="2">
    <source>
        <dbReference type="EMBL" id="PWK31204.1"/>
    </source>
</evidence>
<sequence length="91" mass="9829">MKARRFGIALLLVTAVLGPVAPAPALAAPVDGRQFKQGYQDGFDRGMQAARTDCAKPIRAQTYEATDYTRGFALGFDRGFEAGAEEYCRPA</sequence>
<dbReference type="OrthoDB" id="3297665at2"/>
<dbReference type="Proteomes" id="UP000245697">
    <property type="component" value="Unassembled WGS sequence"/>
</dbReference>
<evidence type="ECO:0000256" key="1">
    <source>
        <dbReference type="SAM" id="SignalP"/>
    </source>
</evidence>
<dbReference type="RefSeq" id="WP_109602238.1">
    <property type="nucleotide sequence ID" value="NZ_BONA01000090.1"/>
</dbReference>
<protein>
    <submittedName>
        <fullName evidence="2">Uncharacterized protein</fullName>
    </submittedName>
</protein>
<keyword evidence="3" id="KW-1185">Reference proteome</keyword>
<evidence type="ECO:0000313" key="3">
    <source>
        <dbReference type="Proteomes" id="UP000245697"/>
    </source>
</evidence>
<dbReference type="EMBL" id="QGGR01000034">
    <property type="protein sequence ID" value="PWK31204.1"/>
    <property type="molecule type" value="Genomic_DNA"/>
</dbReference>